<comment type="caution">
    <text evidence="2">The sequence shown here is derived from an EMBL/GenBank/DDBJ whole genome shotgun (WGS) entry which is preliminary data.</text>
</comment>
<proteinExistence type="predicted"/>
<gene>
    <name evidence="2" type="ORF">GCM10011588_57030</name>
</gene>
<feature type="domain" description="PI3K/PI4K catalytic" evidence="1">
    <location>
        <begin position="19"/>
        <end position="59"/>
    </location>
</feature>
<dbReference type="EMBL" id="BMMH01000016">
    <property type="protein sequence ID" value="GGL34908.1"/>
    <property type="molecule type" value="Genomic_DNA"/>
</dbReference>
<organism evidence="2 3">
    <name type="scientific">Nocardia jinanensis</name>
    <dbReference type="NCBI Taxonomy" id="382504"/>
    <lineage>
        <taxon>Bacteria</taxon>
        <taxon>Bacillati</taxon>
        <taxon>Actinomycetota</taxon>
        <taxon>Actinomycetes</taxon>
        <taxon>Mycobacteriales</taxon>
        <taxon>Nocardiaceae</taxon>
        <taxon>Nocardia</taxon>
    </lineage>
</organism>
<sequence length="148" mass="16793">MQSTRGVSILAYSRPERQQMAVLDYVMANTDRHWDNYLTRPGGEVVAIDHGLAFPEAPDPRAGIRSDFVKAFHNDKLDDDIMRSVKAVDPRELRAALEDLQLSDTAIEGALARLAEIRKNGMITGAEWPDIRRWTRHGPLRESEIPMR</sequence>
<name>A0A917RUI1_9NOCA</name>
<dbReference type="InterPro" id="IPR036940">
    <property type="entry name" value="PI3/4_kinase_cat_sf"/>
</dbReference>
<dbReference type="Proteomes" id="UP000638263">
    <property type="component" value="Unassembled WGS sequence"/>
</dbReference>
<evidence type="ECO:0000313" key="3">
    <source>
        <dbReference type="Proteomes" id="UP000638263"/>
    </source>
</evidence>
<accession>A0A917RUI1</accession>
<dbReference type="InterPro" id="IPR000403">
    <property type="entry name" value="PI3/4_kinase_cat_dom"/>
</dbReference>
<reference evidence="2" key="1">
    <citation type="journal article" date="2014" name="Int. J. Syst. Evol. Microbiol.">
        <title>Complete genome sequence of Corynebacterium casei LMG S-19264T (=DSM 44701T), isolated from a smear-ripened cheese.</title>
        <authorList>
            <consortium name="US DOE Joint Genome Institute (JGI-PGF)"/>
            <person name="Walter F."/>
            <person name="Albersmeier A."/>
            <person name="Kalinowski J."/>
            <person name="Ruckert C."/>
        </authorList>
    </citation>
    <scope>NUCLEOTIDE SEQUENCE</scope>
    <source>
        <strain evidence="2">CGMCC 4.3508</strain>
    </source>
</reference>
<protein>
    <recommendedName>
        <fullName evidence="1">PI3K/PI4K catalytic domain-containing protein</fullName>
    </recommendedName>
</protein>
<dbReference type="AlphaFoldDB" id="A0A917RUI1"/>
<dbReference type="Pfam" id="PF00454">
    <property type="entry name" value="PI3_PI4_kinase"/>
    <property type="match status" value="1"/>
</dbReference>
<evidence type="ECO:0000259" key="1">
    <source>
        <dbReference type="Pfam" id="PF00454"/>
    </source>
</evidence>
<keyword evidence="3" id="KW-1185">Reference proteome</keyword>
<reference evidence="2" key="2">
    <citation type="submission" date="2020-09" db="EMBL/GenBank/DDBJ databases">
        <authorList>
            <person name="Sun Q."/>
            <person name="Zhou Y."/>
        </authorList>
    </citation>
    <scope>NUCLEOTIDE SEQUENCE</scope>
    <source>
        <strain evidence="2">CGMCC 4.3508</strain>
    </source>
</reference>
<evidence type="ECO:0000313" key="2">
    <source>
        <dbReference type="EMBL" id="GGL34908.1"/>
    </source>
</evidence>
<dbReference type="Gene3D" id="1.10.1070.11">
    <property type="entry name" value="Phosphatidylinositol 3-/4-kinase, catalytic domain"/>
    <property type="match status" value="1"/>
</dbReference>